<accession>A0A8T1V6G6</accession>
<evidence type="ECO:0000256" key="1">
    <source>
        <dbReference type="SAM" id="MobiDB-lite"/>
    </source>
</evidence>
<proteinExistence type="predicted"/>
<evidence type="ECO:0000313" key="2">
    <source>
        <dbReference type="EMBL" id="KAG7376536.1"/>
    </source>
</evidence>
<organism evidence="2 3">
    <name type="scientific">Phytophthora pseudosyringae</name>
    <dbReference type="NCBI Taxonomy" id="221518"/>
    <lineage>
        <taxon>Eukaryota</taxon>
        <taxon>Sar</taxon>
        <taxon>Stramenopiles</taxon>
        <taxon>Oomycota</taxon>
        <taxon>Peronosporomycetes</taxon>
        <taxon>Peronosporales</taxon>
        <taxon>Peronosporaceae</taxon>
        <taxon>Phytophthora</taxon>
    </lineage>
</organism>
<name>A0A8T1V6G6_9STRA</name>
<protein>
    <submittedName>
        <fullName evidence="2">Uncharacterized protein</fullName>
    </submittedName>
</protein>
<dbReference type="AlphaFoldDB" id="A0A8T1V6G6"/>
<gene>
    <name evidence="2" type="ORF">PHYPSEUDO_013207</name>
</gene>
<reference evidence="2" key="1">
    <citation type="submission" date="2021-02" db="EMBL/GenBank/DDBJ databases">
        <authorList>
            <person name="Palmer J.M."/>
        </authorList>
    </citation>
    <scope>NUCLEOTIDE SEQUENCE</scope>
    <source>
        <strain evidence="2">SCRP734</strain>
    </source>
</reference>
<sequence>MAQCPRSASSLFTSSSWSRRAQPDWLADRTSSVFAALRECSRRTSLKSCRREPRSLLGVIKATRPGQARHRRSSGVLRSISNQKQTHARTLGAAAGPVAESDRADAAGARNLGGELVNKYERQPMCPDLGSTKNLMHIKR</sequence>
<keyword evidence="3" id="KW-1185">Reference proteome</keyword>
<evidence type="ECO:0000313" key="3">
    <source>
        <dbReference type="Proteomes" id="UP000694044"/>
    </source>
</evidence>
<comment type="caution">
    <text evidence="2">The sequence shown here is derived from an EMBL/GenBank/DDBJ whole genome shotgun (WGS) entry which is preliminary data.</text>
</comment>
<feature type="region of interest" description="Disordered" evidence="1">
    <location>
        <begin position="63"/>
        <end position="104"/>
    </location>
</feature>
<dbReference type="Proteomes" id="UP000694044">
    <property type="component" value="Unassembled WGS sequence"/>
</dbReference>
<dbReference type="EMBL" id="JAGDFM010000671">
    <property type="protein sequence ID" value="KAG7376536.1"/>
    <property type="molecule type" value="Genomic_DNA"/>
</dbReference>